<sequence length="75" mass="9002">MTSAYYANRYFGEDKTVEVNHLFWNQLKRSGKVLLEREKESGEARWVPVVVTPKLHNVRHHKQEEEDLSYIKEEK</sequence>
<reference evidence="1 2" key="1">
    <citation type="submission" date="2020-08" db="EMBL/GenBank/DDBJ databases">
        <authorList>
            <person name="Newling K."/>
            <person name="Davey J."/>
            <person name="Forrester S."/>
        </authorList>
    </citation>
    <scope>NUCLEOTIDE SEQUENCE [LARGE SCALE GENOMIC DNA]</scope>
    <source>
        <strain evidence="2">Crithidia deanei Carvalho (ATCC PRA-265)</strain>
    </source>
</reference>
<evidence type="ECO:0000313" key="2">
    <source>
        <dbReference type="Proteomes" id="UP000515908"/>
    </source>
</evidence>
<protein>
    <submittedName>
        <fullName evidence="1">Uncharacterized protein</fullName>
    </submittedName>
</protein>
<dbReference type="AlphaFoldDB" id="A0A7G2C0N4"/>
<dbReference type="OrthoDB" id="277304at2759"/>
<evidence type="ECO:0000313" key="1">
    <source>
        <dbReference type="EMBL" id="CAD2213290.1"/>
    </source>
</evidence>
<dbReference type="VEuPathDB" id="TriTrypDB:ADEAN_000073100"/>
<dbReference type="EMBL" id="LR877145">
    <property type="protein sequence ID" value="CAD2213290.1"/>
    <property type="molecule type" value="Genomic_DNA"/>
</dbReference>
<dbReference type="Proteomes" id="UP000515908">
    <property type="component" value="Chromosome 01"/>
</dbReference>
<accession>A0A7G2C0N4</accession>
<proteinExistence type="predicted"/>
<name>A0A7G2C0N4_9TRYP</name>
<gene>
    <name evidence="1" type="ORF">ADEAN_000073100</name>
</gene>
<keyword evidence="2" id="KW-1185">Reference proteome</keyword>
<organism evidence="1 2">
    <name type="scientific">Angomonas deanei</name>
    <dbReference type="NCBI Taxonomy" id="59799"/>
    <lineage>
        <taxon>Eukaryota</taxon>
        <taxon>Discoba</taxon>
        <taxon>Euglenozoa</taxon>
        <taxon>Kinetoplastea</taxon>
        <taxon>Metakinetoplastina</taxon>
        <taxon>Trypanosomatida</taxon>
        <taxon>Trypanosomatidae</taxon>
        <taxon>Strigomonadinae</taxon>
        <taxon>Angomonas</taxon>
    </lineage>
</organism>